<keyword evidence="2" id="KW-1133">Transmembrane helix</keyword>
<reference evidence="3 4" key="1">
    <citation type="submission" date="2018-04" db="EMBL/GenBank/DDBJ databases">
        <title>Genomic Encyclopedia of Archaeal and Bacterial Type Strains, Phase II (KMG-II): from individual species to whole genera.</title>
        <authorList>
            <person name="Goeker M."/>
        </authorList>
    </citation>
    <scope>NUCLEOTIDE SEQUENCE [LARGE SCALE GENOMIC DNA]</scope>
    <source>
        <strain evidence="3 4">DSM 5822</strain>
    </source>
</reference>
<name>A0A2T5IY75_9GAMM</name>
<evidence type="ECO:0000313" key="4">
    <source>
        <dbReference type="Proteomes" id="UP000244223"/>
    </source>
</evidence>
<proteinExistence type="predicted"/>
<organism evidence="3 4">
    <name type="scientific">Agitococcus lubricus</name>
    <dbReference type="NCBI Taxonomy" id="1077255"/>
    <lineage>
        <taxon>Bacteria</taxon>
        <taxon>Pseudomonadati</taxon>
        <taxon>Pseudomonadota</taxon>
        <taxon>Gammaproteobacteria</taxon>
        <taxon>Moraxellales</taxon>
        <taxon>Moraxellaceae</taxon>
        <taxon>Agitococcus</taxon>
    </lineage>
</organism>
<keyword evidence="2" id="KW-0472">Membrane</keyword>
<sequence length="494" mass="55646">MTKLLLTILGILGDKLRLLIVITLILCLGSWLQKEWHALEQAQQDHQRQQQLQAVLNQRHTQLVAAQALAQQTSQTLQAELSKRQLNVNGLNQQLQQLKQHRETLWEEHWLARHNPISRTSLELRRLDLKIAALQQQMQLAQQAVLQWQQHIQQAPATQALTQLGHELQQSNQLLAAVKKDLADSEHILSTSLVKRTGDSISAVLPSALMILAAVILLPILFKLIQYFVLAPIVSRLAPIRLLAASPNHAFIDEQLHRHTVGHISQPSLTIQLAPRDELLIHPDYLQSFSKYAHKSTQWLLNPQIPLTSWAAGLVTLVKLQSDKNEHIQLASMSNPLEELAVLSLPAGSQVVCKPRALAGVIKQREHAVYVSRHWRLFSLHAWLTLQLRYLVFHGECQLIVKGHHGIIVEHAGEARLVQQQATLGFSPDIAYSNYRCETFISYYLGKDSLFNDQFSGEAGLFFYEQAPHDSTAAGVVKRTMGGIWDAILKVFGI</sequence>
<evidence type="ECO:0000256" key="1">
    <source>
        <dbReference type="SAM" id="Coils"/>
    </source>
</evidence>
<accession>A0A2T5IY75</accession>
<comment type="caution">
    <text evidence="3">The sequence shown here is derived from an EMBL/GenBank/DDBJ whole genome shotgun (WGS) entry which is preliminary data.</text>
</comment>
<dbReference type="RefSeq" id="WP_107866072.1">
    <property type="nucleotide sequence ID" value="NZ_QAON01000010.1"/>
</dbReference>
<protein>
    <submittedName>
        <fullName evidence="3">Uncharacterized protein</fullName>
    </submittedName>
</protein>
<keyword evidence="4" id="KW-1185">Reference proteome</keyword>
<dbReference type="Proteomes" id="UP000244223">
    <property type="component" value="Unassembled WGS sequence"/>
</dbReference>
<gene>
    <name evidence="3" type="ORF">C8N29_11061</name>
</gene>
<feature type="transmembrane region" description="Helical" evidence="2">
    <location>
        <begin position="16"/>
        <end position="32"/>
    </location>
</feature>
<dbReference type="EMBL" id="QAON01000010">
    <property type="protein sequence ID" value="PTQ88912.1"/>
    <property type="molecule type" value="Genomic_DNA"/>
</dbReference>
<keyword evidence="2" id="KW-0812">Transmembrane</keyword>
<dbReference type="AlphaFoldDB" id="A0A2T5IY75"/>
<feature type="coiled-coil region" evidence="1">
    <location>
        <begin position="39"/>
        <end position="151"/>
    </location>
</feature>
<evidence type="ECO:0000256" key="2">
    <source>
        <dbReference type="SAM" id="Phobius"/>
    </source>
</evidence>
<feature type="transmembrane region" description="Helical" evidence="2">
    <location>
        <begin position="203"/>
        <end position="222"/>
    </location>
</feature>
<evidence type="ECO:0000313" key="3">
    <source>
        <dbReference type="EMBL" id="PTQ88912.1"/>
    </source>
</evidence>
<dbReference type="OrthoDB" id="8745986at2"/>
<keyword evidence="1" id="KW-0175">Coiled coil</keyword>